<evidence type="ECO:0000256" key="11">
    <source>
        <dbReference type="PIRSR" id="PIRSR600223-1"/>
    </source>
</evidence>
<keyword evidence="5" id="KW-1003">Cell membrane</keyword>
<evidence type="ECO:0000256" key="7">
    <source>
        <dbReference type="ARBA" id="ARBA00022692"/>
    </source>
</evidence>
<dbReference type="Proteomes" id="UP000075806">
    <property type="component" value="Unassembled WGS sequence"/>
</dbReference>
<evidence type="ECO:0000256" key="1">
    <source>
        <dbReference type="ARBA" id="ARBA00000677"/>
    </source>
</evidence>
<dbReference type="PRINTS" id="PR00727">
    <property type="entry name" value="LEADERPTASE"/>
</dbReference>
<evidence type="ECO:0000259" key="13">
    <source>
        <dbReference type="Pfam" id="PF10502"/>
    </source>
</evidence>
<dbReference type="STRING" id="519424.AZF04_01740"/>
<dbReference type="PROSITE" id="PS00761">
    <property type="entry name" value="SPASE_I_3"/>
    <property type="match status" value="1"/>
</dbReference>
<dbReference type="SUPFAM" id="SSF51306">
    <property type="entry name" value="LexA/Signal peptidase"/>
    <property type="match status" value="1"/>
</dbReference>
<dbReference type="EMBL" id="LTAO01000001">
    <property type="protein sequence ID" value="KYG35082.1"/>
    <property type="molecule type" value="Genomic_DNA"/>
</dbReference>
<protein>
    <recommendedName>
        <fullName evidence="4 12">Signal peptidase I</fullName>
        <ecNumber evidence="4 12">3.4.21.89</ecNumber>
    </recommendedName>
</protein>
<keyword evidence="10 12" id="KW-0472">Membrane</keyword>
<keyword evidence="15" id="KW-1185">Reference proteome</keyword>
<dbReference type="CDD" id="cd06530">
    <property type="entry name" value="S26_SPase_I"/>
    <property type="match status" value="1"/>
</dbReference>
<dbReference type="InterPro" id="IPR036286">
    <property type="entry name" value="LexA/Signal_pep-like_sf"/>
</dbReference>
<keyword evidence="6 12" id="KW-0645">Protease</keyword>
<evidence type="ECO:0000256" key="4">
    <source>
        <dbReference type="ARBA" id="ARBA00013208"/>
    </source>
</evidence>
<dbReference type="InterPro" id="IPR000223">
    <property type="entry name" value="Pept_S26A_signal_pept_1"/>
</dbReference>
<dbReference type="InterPro" id="IPR019757">
    <property type="entry name" value="Pept_S26A_signal_pept_1_Lys-AS"/>
</dbReference>
<comment type="caution">
    <text evidence="14">The sequence shown here is derived from an EMBL/GenBank/DDBJ whole genome shotgun (WGS) entry which is preliminary data.</text>
</comment>
<accession>A0A162F978</accession>
<dbReference type="GO" id="GO:0005886">
    <property type="term" value="C:plasma membrane"/>
    <property type="evidence" value="ECO:0007669"/>
    <property type="project" value="UniProtKB-SubCell"/>
</dbReference>
<feature type="transmembrane region" description="Helical" evidence="12">
    <location>
        <begin position="12"/>
        <end position="37"/>
    </location>
</feature>
<gene>
    <name evidence="14" type="ORF">AZF04_01740</name>
</gene>
<evidence type="ECO:0000256" key="6">
    <source>
        <dbReference type="ARBA" id="ARBA00022670"/>
    </source>
</evidence>
<dbReference type="FunFam" id="2.10.109.10:FF:000008">
    <property type="entry name" value="Signal peptidase I"/>
    <property type="match status" value="1"/>
</dbReference>
<evidence type="ECO:0000313" key="15">
    <source>
        <dbReference type="Proteomes" id="UP000075806"/>
    </source>
</evidence>
<keyword evidence="8 12" id="KW-0378">Hydrolase</keyword>
<dbReference type="PANTHER" id="PTHR43390:SF8">
    <property type="entry name" value="SIGNAL PEPTIDASE I"/>
    <property type="match status" value="1"/>
</dbReference>
<name>A0A162F978_9BACI</name>
<evidence type="ECO:0000256" key="12">
    <source>
        <dbReference type="RuleBase" id="RU362042"/>
    </source>
</evidence>
<feature type="domain" description="Peptidase S26" evidence="13">
    <location>
        <begin position="11"/>
        <end position="176"/>
    </location>
</feature>
<evidence type="ECO:0000256" key="2">
    <source>
        <dbReference type="ARBA" id="ARBA00004401"/>
    </source>
</evidence>
<feature type="active site" evidence="11">
    <location>
        <position position="82"/>
    </location>
</feature>
<dbReference type="PROSITE" id="PS00760">
    <property type="entry name" value="SPASE_I_2"/>
    <property type="match status" value="1"/>
</dbReference>
<proteinExistence type="inferred from homology"/>
<evidence type="ECO:0000256" key="3">
    <source>
        <dbReference type="ARBA" id="ARBA00009370"/>
    </source>
</evidence>
<dbReference type="NCBIfam" id="TIGR02227">
    <property type="entry name" value="sigpep_I_bact"/>
    <property type="match status" value="1"/>
</dbReference>
<comment type="catalytic activity">
    <reaction evidence="1 12">
        <text>Cleavage of hydrophobic, N-terminal signal or leader sequences from secreted and periplasmic proteins.</text>
        <dbReference type="EC" id="3.4.21.89"/>
    </reaction>
</comment>
<sequence length="185" mass="21361">MEKEKQKSGSLEWIKALFIALIIAFLVRYFLFAPIVVDGESMSPTLQNGDRMIVNKIGYSFLEPERFDIIVFHAPGGKDYIKRVIGLPGDKIEFRLDTLYINDEPIEEQYLEELKASYSGETLTNNFTLYDVTNELVVPEEHLFVMGDNRRHSKDSRDIGTIHYDEVIGQANVVFWPLKDIRIVK</sequence>
<comment type="similarity">
    <text evidence="3 12">Belongs to the peptidase S26 family.</text>
</comment>
<keyword evidence="7 12" id="KW-0812">Transmembrane</keyword>
<reference evidence="14" key="1">
    <citation type="submission" date="2016-02" db="EMBL/GenBank/DDBJ databases">
        <title>Genome sequence of Bacillus trypoxylicola KCTC 13244(T).</title>
        <authorList>
            <person name="Jeong H."/>
            <person name="Park S.-H."/>
            <person name="Choi S.-K."/>
        </authorList>
    </citation>
    <scope>NUCLEOTIDE SEQUENCE [LARGE SCALE GENOMIC DNA]</scope>
    <source>
        <strain evidence="14">KCTC 13244</strain>
    </source>
</reference>
<dbReference type="InterPro" id="IPR019533">
    <property type="entry name" value="Peptidase_S26"/>
</dbReference>
<dbReference type="GO" id="GO:0009003">
    <property type="term" value="F:signal peptidase activity"/>
    <property type="evidence" value="ECO:0007669"/>
    <property type="project" value="UniProtKB-EC"/>
</dbReference>
<dbReference type="InterPro" id="IPR019758">
    <property type="entry name" value="Pept_S26A_signal_pept_1_CS"/>
</dbReference>
<dbReference type="Gene3D" id="2.10.109.10">
    <property type="entry name" value="Umud Fragment, subunit A"/>
    <property type="match status" value="1"/>
</dbReference>
<dbReference type="GO" id="GO:0004252">
    <property type="term" value="F:serine-type endopeptidase activity"/>
    <property type="evidence" value="ECO:0007669"/>
    <property type="project" value="InterPro"/>
</dbReference>
<dbReference type="Pfam" id="PF10502">
    <property type="entry name" value="Peptidase_S26"/>
    <property type="match status" value="1"/>
</dbReference>
<organism evidence="14 15">
    <name type="scientific">Alkalihalobacillus trypoxylicola</name>
    <dbReference type="NCBI Taxonomy" id="519424"/>
    <lineage>
        <taxon>Bacteria</taxon>
        <taxon>Bacillati</taxon>
        <taxon>Bacillota</taxon>
        <taxon>Bacilli</taxon>
        <taxon>Bacillales</taxon>
        <taxon>Bacillaceae</taxon>
        <taxon>Alkalihalobacillus</taxon>
    </lineage>
</organism>
<dbReference type="EC" id="3.4.21.89" evidence="4 12"/>
<dbReference type="GO" id="GO:0006465">
    <property type="term" value="P:signal peptide processing"/>
    <property type="evidence" value="ECO:0007669"/>
    <property type="project" value="InterPro"/>
</dbReference>
<evidence type="ECO:0000256" key="5">
    <source>
        <dbReference type="ARBA" id="ARBA00022475"/>
    </source>
</evidence>
<evidence type="ECO:0000256" key="10">
    <source>
        <dbReference type="ARBA" id="ARBA00023136"/>
    </source>
</evidence>
<feature type="active site" evidence="11">
    <location>
        <position position="41"/>
    </location>
</feature>
<dbReference type="OrthoDB" id="9802919at2"/>
<keyword evidence="9 12" id="KW-1133">Transmembrane helix</keyword>
<evidence type="ECO:0000256" key="9">
    <source>
        <dbReference type="ARBA" id="ARBA00022989"/>
    </source>
</evidence>
<evidence type="ECO:0000256" key="8">
    <source>
        <dbReference type="ARBA" id="ARBA00022801"/>
    </source>
</evidence>
<dbReference type="RefSeq" id="WP_045479518.1">
    <property type="nucleotide sequence ID" value="NZ_LTAO01000001.1"/>
</dbReference>
<dbReference type="AlphaFoldDB" id="A0A162F978"/>
<evidence type="ECO:0000313" key="14">
    <source>
        <dbReference type="EMBL" id="KYG35082.1"/>
    </source>
</evidence>
<dbReference type="PANTHER" id="PTHR43390">
    <property type="entry name" value="SIGNAL PEPTIDASE I"/>
    <property type="match status" value="1"/>
</dbReference>
<comment type="subcellular location">
    <subcellularLocation>
        <location evidence="2">Cell membrane</location>
        <topology evidence="2">Single-pass type II membrane protein</topology>
    </subcellularLocation>
    <subcellularLocation>
        <location evidence="12">Membrane</location>
        <topology evidence="12">Single-pass type II membrane protein</topology>
    </subcellularLocation>
</comment>